<evidence type="ECO:0000256" key="1">
    <source>
        <dbReference type="SAM" id="Phobius"/>
    </source>
</evidence>
<evidence type="ECO:0000256" key="2">
    <source>
        <dbReference type="SAM" id="SignalP"/>
    </source>
</evidence>
<evidence type="ECO:0000313" key="3">
    <source>
        <dbReference type="EMBL" id="KAF7343738.1"/>
    </source>
</evidence>
<dbReference type="AlphaFoldDB" id="A0A8H7CQG4"/>
<comment type="caution">
    <text evidence="3">The sequence shown here is derived from an EMBL/GenBank/DDBJ whole genome shotgun (WGS) entry which is preliminary data.</text>
</comment>
<dbReference type="EMBL" id="JACAZH010000022">
    <property type="protein sequence ID" value="KAF7343738.1"/>
    <property type="molecule type" value="Genomic_DNA"/>
</dbReference>
<reference evidence="3" key="1">
    <citation type="submission" date="2020-05" db="EMBL/GenBank/DDBJ databases">
        <title>Mycena genomes resolve the evolution of fungal bioluminescence.</title>
        <authorList>
            <person name="Tsai I.J."/>
        </authorList>
    </citation>
    <scope>NUCLEOTIDE SEQUENCE</scope>
    <source>
        <strain evidence="3">160909Yilan</strain>
    </source>
</reference>
<name>A0A8H7CQG4_9AGAR</name>
<keyword evidence="2" id="KW-0732">Signal</keyword>
<gene>
    <name evidence="3" type="ORF">MSAN_01954400</name>
</gene>
<dbReference type="Proteomes" id="UP000623467">
    <property type="component" value="Unassembled WGS sequence"/>
</dbReference>
<accession>A0A8H7CQG4</accession>
<organism evidence="3 4">
    <name type="scientific">Mycena sanguinolenta</name>
    <dbReference type="NCBI Taxonomy" id="230812"/>
    <lineage>
        <taxon>Eukaryota</taxon>
        <taxon>Fungi</taxon>
        <taxon>Dikarya</taxon>
        <taxon>Basidiomycota</taxon>
        <taxon>Agaricomycotina</taxon>
        <taxon>Agaricomycetes</taxon>
        <taxon>Agaricomycetidae</taxon>
        <taxon>Agaricales</taxon>
        <taxon>Marasmiineae</taxon>
        <taxon>Mycenaceae</taxon>
        <taxon>Mycena</taxon>
    </lineage>
</organism>
<feature type="chain" id="PRO_5034525733" evidence="2">
    <location>
        <begin position="35"/>
        <end position="97"/>
    </location>
</feature>
<proteinExistence type="predicted"/>
<sequence>MELLRTQITVLDLRFLLVMLRLLGPNQLITVNNAIHGGTGGAGGESHYQAPGGQGGRGEAPTVIYNFPPEQTRGLAPSIILTLHSVLYAVLMCLLMC</sequence>
<keyword evidence="1" id="KW-0812">Transmembrane</keyword>
<evidence type="ECO:0000313" key="4">
    <source>
        <dbReference type="Proteomes" id="UP000623467"/>
    </source>
</evidence>
<feature type="signal peptide" evidence="2">
    <location>
        <begin position="1"/>
        <end position="34"/>
    </location>
</feature>
<keyword evidence="1" id="KW-1133">Transmembrane helix</keyword>
<feature type="transmembrane region" description="Helical" evidence="1">
    <location>
        <begin position="75"/>
        <end position="96"/>
    </location>
</feature>
<protein>
    <submittedName>
        <fullName evidence="3">Uncharacterized protein</fullName>
    </submittedName>
</protein>
<keyword evidence="1" id="KW-0472">Membrane</keyword>
<keyword evidence="4" id="KW-1185">Reference proteome</keyword>